<protein>
    <recommendedName>
        <fullName evidence="7">Large ribosomal subunit protein eL14 domain-containing protein</fullName>
    </recommendedName>
</protein>
<dbReference type="SUPFAM" id="SSF50104">
    <property type="entry name" value="Translation proteins SH3-like domain"/>
    <property type="match status" value="1"/>
</dbReference>
<sequence>MAGEPVINIVASQWRLVEVGRVVLFTHGQYTGQLAVIVEIIDHKRVLIDGPSKTGPPIPRHSAALNNLIVTPIVIEKLPRAAGRTAVSKAWEKAEVEEKWANSAWAKRREQREKRRGLSDLERFKVMRLKKRARFEVRKEQAKIKASAK</sequence>
<dbReference type="Gene3D" id="2.30.30.30">
    <property type="match status" value="1"/>
</dbReference>
<dbReference type="InterPro" id="IPR008991">
    <property type="entry name" value="Translation_prot_SH3-like_sf"/>
</dbReference>
<gene>
    <name evidence="8" type="ORF">OHK93_000576</name>
</gene>
<dbReference type="GO" id="GO:0022625">
    <property type="term" value="C:cytosolic large ribosomal subunit"/>
    <property type="evidence" value="ECO:0007669"/>
    <property type="project" value="TreeGrafter"/>
</dbReference>
<comment type="similarity">
    <text evidence="3">Belongs to the eukaryotic ribosomal protein eL14 family.</text>
</comment>
<evidence type="ECO:0000259" key="7">
    <source>
        <dbReference type="Pfam" id="PF01929"/>
    </source>
</evidence>
<dbReference type="PANTHER" id="PTHR11127:SF2">
    <property type="entry name" value="LARGE RIBOSOMAL SUBUNIT PROTEIN EL14"/>
    <property type="match status" value="1"/>
</dbReference>
<dbReference type="AlphaFoldDB" id="A0AA43QIQ8"/>
<evidence type="ECO:0000256" key="5">
    <source>
        <dbReference type="ARBA" id="ARBA00022980"/>
    </source>
</evidence>
<name>A0AA43QIQ8_9LECA</name>
<dbReference type="CDD" id="cd23702">
    <property type="entry name" value="eL14"/>
    <property type="match status" value="1"/>
</dbReference>
<evidence type="ECO:0000256" key="3">
    <source>
        <dbReference type="ARBA" id="ARBA00006592"/>
    </source>
</evidence>
<organism evidence="8 9">
    <name type="scientific">Ramalina farinacea</name>
    <dbReference type="NCBI Taxonomy" id="258253"/>
    <lineage>
        <taxon>Eukaryota</taxon>
        <taxon>Fungi</taxon>
        <taxon>Dikarya</taxon>
        <taxon>Ascomycota</taxon>
        <taxon>Pezizomycotina</taxon>
        <taxon>Lecanoromycetes</taxon>
        <taxon>OSLEUM clade</taxon>
        <taxon>Lecanoromycetidae</taxon>
        <taxon>Lecanorales</taxon>
        <taxon>Lecanorineae</taxon>
        <taxon>Ramalinaceae</taxon>
        <taxon>Ramalina</taxon>
    </lineage>
</organism>
<dbReference type="PANTHER" id="PTHR11127">
    <property type="entry name" value="60S RIBOSOMAL PROTEIN L14"/>
    <property type="match status" value="1"/>
</dbReference>
<evidence type="ECO:0000256" key="4">
    <source>
        <dbReference type="ARBA" id="ARBA00022490"/>
    </source>
</evidence>
<keyword evidence="9" id="KW-1185">Reference proteome</keyword>
<dbReference type="InterPro" id="IPR014722">
    <property type="entry name" value="Rib_uL2_dom2"/>
</dbReference>
<proteinExistence type="inferred from homology"/>
<keyword evidence="5" id="KW-0689">Ribosomal protein</keyword>
<feature type="domain" description="Large ribosomal subunit protein eL14" evidence="7">
    <location>
        <begin position="59"/>
        <end position="133"/>
    </location>
</feature>
<dbReference type="GO" id="GO:0003723">
    <property type="term" value="F:RNA binding"/>
    <property type="evidence" value="ECO:0007669"/>
    <property type="project" value="InterPro"/>
</dbReference>
<dbReference type="Gene3D" id="6.10.250.2270">
    <property type="match status" value="1"/>
</dbReference>
<dbReference type="GO" id="GO:0042273">
    <property type="term" value="P:ribosomal large subunit biogenesis"/>
    <property type="evidence" value="ECO:0007669"/>
    <property type="project" value="TreeGrafter"/>
</dbReference>
<dbReference type="FunFam" id="2.30.30.30:FF:000030">
    <property type="entry name" value="60S ribosomal protein L14"/>
    <property type="match status" value="1"/>
</dbReference>
<dbReference type="GO" id="GO:0003735">
    <property type="term" value="F:structural constituent of ribosome"/>
    <property type="evidence" value="ECO:0007669"/>
    <property type="project" value="InterPro"/>
</dbReference>
<evidence type="ECO:0000256" key="6">
    <source>
        <dbReference type="ARBA" id="ARBA00023274"/>
    </source>
</evidence>
<dbReference type="InterPro" id="IPR002784">
    <property type="entry name" value="Ribosomal_eL14_dom"/>
</dbReference>
<evidence type="ECO:0000256" key="2">
    <source>
        <dbReference type="ARBA" id="ARBA00004496"/>
    </source>
</evidence>
<dbReference type="Pfam" id="PF01929">
    <property type="entry name" value="Ribosomal_L14e"/>
    <property type="match status" value="1"/>
</dbReference>
<keyword evidence="4" id="KW-0963">Cytoplasm</keyword>
<comment type="function">
    <text evidence="1">Component of the ribosome, a large ribonucleoprotein complex responsible for the synthesis of proteins in the cell. The small ribosomal subunit (SSU) binds messenger RNAs (mRNAs) and translates the encoded message by selecting cognate aminoacyl-transfer RNA (tRNA) molecules. The large subunit (LSU) contains the ribosomal catalytic site termed the peptidyl transferase center (PTC), which catalyzes the formation of peptide bonds, thereby polymerizing the amino acids delivered by tRNAs into a polypeptide chain. The nascent polypeptides leave the ribosome through a tunnel in the LSU and interact with protein factors that function in enzymatic processing, targeting, and the membrane insertion of nascent chains at the exit of the ribosomal tunnel.</text>
</comment>
<evidence type="ECO:0000313" key="8">
    <source>
        <dbReference type="EMBL" id="MDI1485438.1"/>
    </source>
</evidence>
<accession>A0AA43QIQ8</accession>
<dbReference type="GO" id="GO:0006412">
    <property type="term" value="P:translation"/>
    <property type="evidence" value="ECO:0007669"/>
    <property type="project" value="InterPro"/>
</dbReference>
<dbReference type="InterPro" id="IPR039660">
    <property type="entry name" value="Ribosomal_eL14"/>
</dbReference>
<comment type="caution">
    <text evidence="8">The sequence shown here is derived from an EMBL/GenBank/DDBJ whole genome shotgun (WGS) entry which is preliminary data.</text>
</comment>
<evidence type="ECO:0000256" key="1">
    <source>
        <dbReference type="ARBA" id="ARBA00004021"/>
    </source>
</evidence>
<evidence type="ECO:0000313" key="9">
    <source>
        <dbReference type="Proteomes" id="UP001161017"/>
    </source>
</evidence>
<dbReference type="Proteomes" id="UP001161017">
    <property type="component" value="Unassembled WGS sequence"/>
</dbReference>
<dbReference type="EMBL" id="JAPUFD010000001">
    <property type="protein sequence ID" value="MDI1485438.1"/>
    <property type="molecule type" value="Genomic_DNA"/>
</dbReference>
<reference evidence="8" key="1">
    <citation type="journal article" date="2023" name="Genome Biol. Evol.">
        <title>First Whole Genome Sequence and Flow Cytometry Genome Size Data for the Lichen-Forming Fungus Ramalina farinacea (Ascomycota).</title>
        <authorList>
            <person name="Llewellyn T."/>
            <person name="Mian S."/>
            <person name="Hill R."/>
            <person name="Leitch I.J."/>
            <person name="Gaya E."/>
        </authorList>
    </citation>
    <scope>NUCLEOTIDE SEQUENCE</scope>
    <source>
        <strain evidence="8">LIQ254RAFAR</strain>
    </source>
</reference>
<keyword evidence="6" id="KW-0687">Ribonucleoprotein</keyword>
<comment type="subcellular location">
    <subcellularLocation>
        <location evidence="2">Cytoplasm</location>
    </subcellularLocation>
</comment>